<evidence type="ECO:0000256" key="2">
    <source>
        <dbReference type="ARBA" id="ARBA00022723"/>
    </source>
</evidence>
<sequence length="105" mass="11214">MDGIYTAGQAERGAGLFTSLCERCHSIQEFSGRSFDAIWAGVPAAALYARIANTMPLDQPGSLGLPQVTALMAHIFAMNKMPSGNSPLVADIDWLMGITMARPDQ</sequence>
<keyword evidence="2" id="KW-0479">Metal-binding</keyword>
<keyword evidence="1" id="KW-0349">Heme</keyword>
<dbReference type="GO" id="GO:0046872">
    <property type="term" value="F:metal ion binding"/>
    <property type="evidence" value="ECO:0007669"/>
    <property type="project" value="UniProtKB-KW"/>
</dbReference>
<organism evidence="5">
    <name type="scientific">marine metagenome</name>
    <dbReference type="NCBI Taxonomy" id="408172"/>
    <lineage>
        <taxon>unclassified sequences</taxon>
        <taxon>metagenomes</taxon>
        <taxon>ecological metagenomes</taxon>
    </lineage>
</organism>
<dbReference type="InterPro" id="IPR036909">
    <property type="entry name" value="Cyt_c-like_dom_sf"/>
</dbReference>
<evidence type="ECO:0000256" key="3">
    <source>
        <dbReference type="ARBA" id="ARBA00023004"/>
    </source>
</evidence>
<gene>
    <name evidence="5" type="ORF">METZ01_LOCUS18733</name>
</gene>
<dbReference type="GO" id="GO:0020037">
    <property type="term" value="F:heme binding"/>
    <property type="evidence" value="ECO:0007669"/>
    <property type="project" value="InterPro"/>
</dbReference>
<accession>A0A381PIG6</accession>
<keyword evidence="3" id="KW-0408">Iron</keyword>
<dbReference type="PROSITE" id="PS51007">
    <property type="entry name" value="CYTC"/>
    <property type="match status" value="1"/>
</dbReference>
<dbReference type="EMBL" id="UINC01000971">
    <property type="protein sequence ID" value="SUZ65879.1"/>
    <property type="molecule type" value="Genomic_DNA"/>
</dbReference>
<protein>
    <recommendedName>
        <fullName evidence="4">Cytochrome c domain-containing protein</fullName>
    </recommendedName>
</protein>
<feature type="domain" description="Cytochrome c" evidence="4">
    <location>
        <begin position="8"/>
        <end position="79"/>
    </location>
</feature>
<evidence type="ECO:0000313" key="5">
    <source>
        <dbReference type="EMBL" id="SUZ65879.1"/>
    </source>
</evidence>
<dbReference type="GO" id="GO:0009055">
    <property type="term" value="F:electron transfer activity"/>
    <property type="evidence" value="ECO:0007669"/>
    <property type="project" value="InterPro"/>
</dbReference>
<dbReference type="SUPFAM" id="SSF46626">
    <property type="entry name" value="Cytochrome c"/>
    <property type="match status" value="1"/>
</dbReference>
<name>A0A381PIG6_9ZZZZ</name>
<evidence type="ECO:0000256" key="1">
    <source>
        <dbReference type="ARBA" id="ARBA00022617"/>
    </source>
</evidence>
<dbReference type="InterPro" id="IPR009056">
    <property type="entry name" value="Cyt_c-like_dom"/>
</dbReference>
<reference evidence="5" key="1">
    <citation type="submission" date="2018-05" db="EMBL/GenBank/DDBJ databases">
        <authorList>
            <person name="Lanie J.A."/>
            <person name="Ng W.-L."/>
            <person name="Kazmierczak K.M."/>
            <person name="Andrzejewski T.M."/>
            <person name="Davidsen T.M."/>
            <person name="Wayne K.J."/>
            <person name="Tettelin H."/>
            <person name="Glass J.I."/>
            <person name="Rusch D."/>
            <person name="Podicherti R."/>
            <person name="Tsui H.-C.T."/>
            <person name="Winkler M.E."/>
        </authorList>
    </citation>
    <scope>NUCLEOTIDE SEQUENCE</scope>
</reference>
<dbReference type="AlphaFoldDB" id="A0A381PIG6"/>
<proteinExistence type="predicted"/>
<evidence type="ECO:0000259" key="4">
    <source>
        <dbReference type="PROSITE" id="PS51007"/>
    </source>
</evidence>